<gene>
    <name evidence="1" type="ORF">L484_010450</name>
</gene>
<accession>W9QLX5</accession>
<dbReference type="Proteomes" id="UP000030645">
    <property type="component" value="Unassembled WGS sequence"/>
</dbReference>
<dbReference type="EMBL" id="KE343370">
    <property type="protein sequence ID" value="EXB26133.1"/>
    <property type="molecule type" value="Genomic_DNA"/>
</dbReference>
<dbReference type="AlphaFoldDB" id="W9QLX5"/>
<organism evidence="1 2">
    <name type="scientific">Morus notabilis</name>
    <dbReference type="NCBI Taxonomy" id="981085"/>
    <lineage>
        <taxon>Eukaryota</taxon>
        <taxon>Viridiplantae</taxon>
        <taxon>Streptophyta</taxon>
        <taxon>Embryophyta</taxon>
        <taxon>Tracheophyta</taxon>
        <taxon>Spermatophyta</taxon>
        <taxon>Magnoliopsida</taxon>
        <taxon>eudicotyledons</taxon>
        <taxon>Gunneridae</taxon>
        <taxon>Pentapetalae</taxon>
        <taxon>rosids</taxon>
        <taxon>fabids</taxon>
        <taxon>Rosales</taxon>
        <taxon>Moraceae</taxon>
        <taxon>Moreae</taxon>
        <taxon>Morus</taxon>
    </lineage>
</organism>
<reference evidence="2" key="1">
    <citation type="submission" date="2013-01" db="EMBL/GenBank/DDBJ databases">
        <title>Draft Genome Sequence of a Mulberry Tree, Morus notabilis C.K. Schneid.</title>
        <authorList>
            <person name="He N."/>
            <person name="Zhao S."/>
        </authorList>
    </citation>
    <scope>NUCLEOTIDE SEQUENCE</scope>
</reference>
<sequence>MQKKYHLEGKQGSRIERQITQENRKLFGASLVINTRHLDSLRQTMHQSLPSNHLNRLSTNQWHLKYKKLVMEEWRGSLKR</sequence>
<evidence type="ECO:0000313" key="2">
    <source>
        <dbReference type="Proteomes" id="UP000030645"/>
    </source>
</evidence>
<name>W9QLX5_9ROSA</name>
<evidence type="ECO:0000313" key="1">
    <source>
        <dbReference type="EMBL" id="EXB26133.1"/>
    </source>
</evidence>
<proteinExistence type="predicted"/>
<protein>
    <submittedName>
        <fullName evidence="1">Uncharacterized protein</fullName>
    </submittedName>
</protein>
<keyword evidence="2" id="KW-1185">Reference proteome</keyword>